<keyword evidence="7" id="KW-0998">Cell outer membrane</keyword>
<accession>A0A6S6TSX0</accession>
<dbReference type="InterPro" id="IPR005017">
    <property type="entry name" value="OMPP1/FadL/TodX"/>
</dbReference>
<dbReference type="PANTHER" id="PTHR35093:SF8">
    <property type="entry name" value="OUTER MEMBRANE PROTEIN NMB0088-RELATED"/>
    <property type="match status" value="1"/>
</dbReference>
<sequence>MMMKKTVLLSVMTSSLLMAAGYKVPEQSINSMALGAAYVAHTQGADTAYFNPANMAFMEDAQFAEVGLTWAHLPRNEYEGVQAYSATEIYPANNKSEIENLQLPFMHYVAKPIDNFRWGASLTVPGGLTKRWESGHQKIAAEEFTLKVIEVNPVASYKVSNNFAVGGGLRLIYSEGIVKSDGTGTVKPIKREMEGDTVEFGYNLAMTYKPTSDINMAVTYRSNIDLGEEGEANLYLLGVGNQYDASVTVPLPAALNLAISKTWLDKYTLELVYEKTYWSAYKELNFEYGTPIQSALVTSFDDAKARDWGDTDTFRLGLTAKVTPRVTLMAGYAKDETPLPVKHASYELPDSDADIYSIGVRIKANENLSYGIAYLHDEKESLTVSAAEANSHGIIGKFTEGGADLLTVGVGYTF</sequence>
<evidence type="ECO:0000256" key="3">
    <source>
        <dbReference type="ARBA" id="ARBA00022452"/>
    </source>
</evidence>
<organism evidence="9">
    <name type="scientific">uncultured Sulfurovum sp</name>
    <dbReference type="NCBI Taxonomy" id="269237"/>
    <lineage>
        <taxon>Bacteria</taxon>
        <taxon>Pseudomonadati</taxon>
        <taxon>Campylobacterota</taxon>
        <taxon>Epsilonproteobacteria</taxon>
        <taxon>Campylobacterales</taxon>
        <taxon>Sulfurovaceae</taxon>
        <taxon>Sulfurovum</taxon>
        <taxon>environmental samples</taxon>
    </lineage>
</organism>
<protein>
    <submittedName>
        <fullName evidence="9">Outer membrane protein assembly factor YaeT</fullName>
    </submittedName>
</protein>
<dbReference type="GO" id="GO:0015483">
    <property type="term" value="F:long-chain fatty acid transporting porin activity"/>
    <property type="evidence" value="ECO:0007669"/>
    <property type="project" value="TreeGrafter"/>
</dbReference>
<evidence type="ECO:0000256" key="2">
    <source>
        <dbReference type="ARBA" id="ARBA00008163"/>
    </source>
</evidence>
<dbReference type="GO" id="GO:0009279">
    <property type="term" value="C:cell outer membrane"/>
    <property type="evidence" value="ECO:0007669"/>
    <property type="project" value="UniProtKB-SubCell"/>
</dbReference>
<comment type="similarity">
    <text evidence="2">Belongs to the OmpP1/FadL family.</text>
</comment>
<keyword evidence="4" id="KW-0812">Transmembrane</keyword>
<evidence type="ECO:0000256" key="6">
    <source>
        <dbReference type="ARBA" id="ARBA00023136"/>
    </source>
</evidence>
<evidence type="ECO:0000256" key="5">
    <source>
        <dbReference type="ARBA" id="ARBA00022729"/>
    </source>
</evidence>
<dbReference type="SUPFAM" id="SSF56935">
    <property type="entry name" value="Porins"/>
    <property type="match status" value="1"/>
</dbReference>
<dbReference type="PANTHER" id="PTHR35093">
    <property type="entry name" value="OUTER MEMBRANE PROTEIN NMB0088-RELATED"/>
    <property type="match status" value="1"/>
</dbReference>
<comment type="subcellular location">
    <subcellularLocation>
        <location evidence="1">Cell outer membrane</location>
        <topology evidence="1">Multi-pass membrane protein</topology>
    </subcellularLocation>
</comment>
<dbReference type="Gene3D" id="2.40.160.60">
    <property type="entry name" value="Outer membrane protein transport protein (OMPP1/FadL/TodX)"/>
    <property type="match status" value="1"/>
</dbReference>
<dbReference type="Pfam" id="PF03349">
    <property type="entry name" value="Toluene_X"/>
    <property type="match status" value="1"/>
</dbReference>
<reference evidence="9" key="1">
    <citation type="submission" date="2020-01" db="EMBL/GenBank/DDBJ databases">
        <authorList>
            <person name="Meier V. D."/>
            <person name="Meier V D."/>
        </authorList>
    </citation>
    <scope>NUCLEOTIDE SEQUENCE</scope>
    <source>
        <strain evidence="9">HLG_WM_MAG_04</strain>
    </source>
</reference>
<feature type="chain" id="PRO_5027745700" evidence="8">
    <location>
        <begin position="20"/>
        <end position="414"/>
    </location>
</feature>
<proteinExistence type="inferred from homology"/>
<evidence type="ECO:0000256" key="8">
    <source>
        <dbReference type="SAM" id="SignalP"/>
    </source>
</evidence>
<evidence type="ECO:0000256" key="4">
    <source>
        <dbReference type="ARBA" id="ARBA00022692"/>
    </source>
</evidence>
<evidence type="ECO:0000313" key="9">
    <source>
        <dbReference type="EMBL" id="CAA6819750.1"/>
    </source>
</evidence>
<dbReference type="AlphaFoldDB" id="A0A6S6TSX0"/>
<keyword evidence="5 8" id="KW-0732">Signal</keyword>
<evidence type="ECO:0000256" key="7">
    <source>
        <dbReference type="ARBA" id="ARBA00023237"/>
    </source>
</evidence>
<keyword evidence="3" id="KW-1134">Transmembrane beta strand</keyword>
<feature type="signal peptide" evidence="8">
    <location>
        <begin position="1"/>
        <end position="19"/>
    </location>
</feature>
<dbReference type="EMBL" id="CACVAX010000056">
    <property type="protein sequence ID" value="CAA6819750.1"/>
    <property type="molecule type" value="Genomic_DNA"/>
</dbReference>
<name>A0A6S6TSX0_9BACT</name>
<keyword evidence="6" id="KW-0472">Membrane</keyword>
<gene>
    <name evidence="9" type="ORF">HELGO_WM8904</name>
</gene>
<evidence type="ECO:0000256" key="1">
    <source>
        <dbReference type="ARBA" id="ARBA00004571"/>
    </source>
</evidence>